<dbReference type="Gene3D" id="3.30.70.20">
    <property type="match status" value="1"/>
</dbReference>
<dbReference type="RefSeq" id="WP_009181188.1">
    <property type="nucleotide sequence ID" value="NZ_CM001368.1"/>
</dbReference>
<evidence type="ECO:0000256" key="4">
    <source>
        <dbReference type="ARBA" id="ARBA00023014"/>
    </source>
</evidence>
<dbReference type="Gene3D" id="3.40.50.11440">
    <property type="match status" value="1"/>
</dbReference>
<evidence type="ECO:0000313" key="7">
    <source>
        <dbReference type="Proteomes" id="UP000004662"/>
    </source>
</evidence>
<dbReference type="OrthoDB" id="9781559at2"/>
<dbReference type="PROSITE" id="PS51379">
    <property type="entry name" value="4FE4S_FER_2"/>
    <property type="match status" value="2"/>
</dbReference>
<keyword evidence="4" id="KW-0411">Iron-sulfur</keyword>
<evidence type="ECO:0000256" key="1">
    <source>
        <dbReference type="ARBA" id="ARBA00022485"/>
    </source>
</evidence>
<dbReference type="STRING" id="694327.DFW101_1789"/>
<dbReference type="InterPro" id="IPR017896">
    <property type="entry name" value="4Fe4S_Fe-S-bd"/>
</dbReference>
<proteinExistence type="predicted"/>
<dbReference type="SUPFAM" id="SSF54862">
    <property type="entry name" value="4Fe-4S ferredoxins"/>
    <property type="match status" value="1"/>
</dbReference>
<keyword evidence="3" id="KW-0408">Iron</keyword>
<evidence type="ECO:0000313" key="6">
    <source>
        <dbReference type="EMBL" id="EHJ47796.1"/>
    </source>
</evidence>
<dbReference type="HOGENOM" id="CLU_046240_0_0_7"/>
<evidence type="ECO:0000256" key="3">
    <source>
        <dbReference type="ARBA" id="ARBA00023004"/>
    </source>
</evidence>
<reference evidence="7" key="1">
    <citation type="journal article" date="2015" name="Genome Announc.">
        <title>High-Quality Draft Genome Sequence of Desulfovibrio carbinoliphilus FW-101-2B, an Organic Acid-Oxidizing Sulfate-Reducing Bacterium Isolated from Uranium(VI)-Contaminated Groundwater.</title>
        <authorList>
            <person name="Ramsay B.D."/>
            <person name="Hwang C."/>
            <person name="Woo H.L."/>
            <person name="Carroll S.L."/>
            <person name="Lucas S."/>
            <person name="Han J."/>
            <person name="Lapidus A.L."/>
            <person name="Cheng J.F."/>
            <person name="Goodwin L.A."/>
            <person name="Pitluck S."/>
            <person name="Peters L."/>
            <person name="Chertkov O."/>
            <person name="Held B."/>
            <person name="Detter J.C."/>
            <person name="Han C.S."/>
            <person name="Tapia R."/>
            <person name="Land M.L."/>
            <person name="Hauser L.J."/>
            <person name="Kyrpides N.C."/>
            <person name="Ivanova N.N."/>
            <person name="Mikhailova N."/>
            <person name="Pagani I."/>
            <person name="Woyke T."/>
            <person name="Arkin A.P."/>
            <person name="Dehal P."/>
            <person name="Chivian D."/>
            <person name="Criddle C.S."/>
            <person name="Wu W."/>
            <person name="Chakraborty R."/>
            <person name="Hazen T.C."/>
            <person name="Fields M.W."/>
        </authorList>
    </citation>
    <scope>NUCLEOTIDE SEQUENCE [LARGE SCALE GENOMIC DNA]</scope>
    <source>
        <strain evidence="7">FW-101-2B</strain>
    </source>
</reference>
<dbReference type="Pfam" id="PF04015">
    <property type="entry name" value="DUF362"/>
    <property type="match status" value="1"/>
</dbReference>
<accession>G7Q974</accession>
<feature type="domain" description="4Fe-4S ferredoxin-type" evidence="5">
    <location>
        <begin position="195"/>
        <end position="224"/>
    </location>
</feature>
<dbReference type="InterPro" id="IPR017900">
    <property type="entry name" value="4Fe4S_Fe_S_CS"/>
</dbReference>
<organism evidence="6 7">
    <name type="scientific">Solidesulfovibrio carbinoliphilus subsp. oakridgensis</name>
    <dbReference type="NCBI Taxonomy" id="694327"/>
    <lineage>
        <taxon>Bacteria</taxon>
        <taxon>Pseudomonadati</taxon>
        <taxon>Thermodesulfobacteriota</taxon>
        <taxon>Desulfovibrionia</taxon>
        <taxon>Desulfovibrionales</taxon>
        <taxon>Desulfovibrionaceae</taxon>
        <taxon>Solidesulfovibrio</taxon>
    </lineage>
</organism>
<dbReference type="Proteomes" id="UP000004662">
    <property type="component" value="Chromosome"/>
</dbReference>
<feature type="domain" description="4Fe-4S ferredoxin-type" evidence="5">
    <location>
        <begin position="225"/>
        <end position="253"/>
    </location>
</feature>
<dbReference type="EMBL" id="CM001368">
    <property type="protein sequence ID" value="EHJ47796.1"/>
    <property type="molecule type" value="Genomic_DNA"/>
</dbReference>
<dbReference type="Pfam" id="PF12838">
    <property type="entry name" value="Fer4_7"/>
    <property type="match status" value="1"/>
</dbReference>
<name>G7Q974_9BACT</name>
<dbReference type="AlphaFoldDB" id="G7Q974"/>
<dbReference type="PANTHER" id="PTHR24960:SF83">
    <property type="entry name" value="4FE-4S FERREDOXIN-TYPE DOMAIN-CONTAINING PROTEIN"/>
    <property type="match status" value="1"/>
</dbReference>
<keyword evidence="7" id="KW-1185">Reference proteome</keyword>
<evidence type="ECO:0000256" key="2">
    <source>
        <dbReference type="ARBA" id="ARBA00022723"/>
    </source>
</evidence>
<dbReference type="InterPro" id="IPR050157">
    <property type="entry name" value="PSI_iron-sulfur_center"/>
</dbReference>
<dbReference type="GO" id="GO:0051539">
    <property type="term" value="F:4 iron, 4 sulfur cluster binding"/>
    <property type="evidence" value="ECO:0007669"/>
    <property type="project" value="UniProtKB-KW"/>
</dbReference>
<dbReference type="GO" id="GO:0046872">
    <property type="term" value="F:metal ion binding"/>
    <property type="evidence" value="ECO:0007669"/>
    <property type="project" value="UniProtKB-KW"/>
</dbReference>
<dbReference type="eggNOG" id="COG2768">
    <property type="taxonomic scope" value="Bacteria"/>
</dbReference>
<gene>
    <name evidence="6" type="ORF">DFW101_1789</name>
</gene>
<dbReference type="PROSITE" id="PS00198">
    <property type="entry name" value="4FE4S_FER_1"/>
    <property type="match status" value="1"/>
</dbReference>
<dbReference type="PANTHER" id="PTHR24960">
    <property type="entry name" value="PHOTOSYSTEM I IRON-SULFUR CENTER-RELATED"/>
    <property type="match status" value="1"/>
</dbReference>
<keyword evidence="1" id="KW-0004">4Fe-4S</keyword>
<protein>
    <submittedName>
        <fullName evidence="6">4Fe-4S ferredoxin iron-sulfur binding domain-containing protein</fullName>
    </submittedName>
</protein>
<dbReference type="InterPro" id="IPR007160">
    <property type="entry name" value="DUF362"/>
</dbReference>
<evidence type="ECO:0000259" key="5">
    <source>
        <dbReference type="PROSITE" id="PS51379"/>
    </source>
</evidence>
<sequence>MTQTNDTPREPAKVFFADLRARAANKNRTAKLKKLFEAVGCENIVAKGDLTAVKLHFGERGCDTHISPTHARAVVERIKALGGRPFVTDTNTLYSGSRHNAVDHIATAVEHGFDYAVLGAPVVIADGLDSTNVIEVEIAGKHFTRVKIAGDIVRADSLVVLSHFKGHELAGFGGAVKNLAMGCAPRAGKQDQHCVRFAVDAKKCIGCGECVAVCPVGAATMADRKAAIDKSSCIGCGECLTVCPKKAMSIDWHTEIVPFMERMVEYACGAVAGKAGKVAYFNFLTNVTPDCDCVPWSDAPIVPDIGFLASTDPVALDKACCDLVNEQAACPDCKLEHGLPSGEDKFTALWKWTRGDMTFVHGEAMGLGTPRYELVKVG</sequence>
<keyword evidence="2" id="KW-0479">Metal-binding</keyword>